<dbReference type="SUPFAM" id="SSF48452">
    <property type="entry name" value="TPR-like"/>
    <property type="match status" value="2"/>
</dbReference>
<protein>
    <submittedName>
        <fullName evidence="2">Tetratricopeptide repeat protein</fullName>
    </submittedName>
</protein>
<accession>A0ABW3WKN3</accession>
<dbReference type="InterPro" id="IPR011990">
    <property type="entry name" value="TPR-like_helical_dom_sf"/>
</dbReference>
<dbReference type="EMBL" id="JBHTMV010000003">
    <property type="protein sequence ID" value="MFD1292979.1"/>
    <property type="molecule type" value="Genomic_DNA"/>
</dbReference>
<evidence type="ECO:0000313" key="3">
    <source>
        <dbReference type="Proteomes" id="UP001597241"/>
    </source>
</evidence>
<organism evidence="2 3">
    <name type="scientific">Lutibacter holmesii</name>
    <dbReference type="NCBI Taxonomy" id="1137985"/>
    <lineage>
        <taxon>Bacteria</taxon>
        <taxon>Pseudomonadati</taxon>
        <taxon>Bacteroidota</taxon>
        <taxon>Flavobacteriia</taxon>
        <taxon>Flavobacteriales</taxon>
        <taxon>Flavobacteriaceae</taxon>
        <taxon>Lutibacter</taxon>
    </lineage>
</organism>
<feature type="signal peptide" evidence="1">
    <location>
        <begin position="1"/>
        <end position="23"/>
    </location>
</feature>
<feature type="chain" id="PRO_5047502019" evidence="1">
    <location>
        <begin position="24"/>
        <end position="330"/>
    </location>
</feature>
<proteinExistence type="predicted"/>
<sequence>MKSTVVFGLFLMGTLMVSNNLFAQEVGVNQLVTGDKEQLIENKNLEFQTHFFEALKQKAINNYSKAIESLEACYAIDSTSKAVEFEFSKNYLLLKKYIEAEIFIDKALLQDPKNVYLLTQKVAIYKAQRSFNLAIEIQKEIITMHPSYSDELVLLYLQNQNFEKAEVLIAEIEAKALATSKIKGYKQYIANRKKAMESATSKPKMAAKTNDIATLKKQYETSKDFKLLRQILNSELQSNNFNALYSDSKEGLELFPTQPFLYQINGLALNKLMKYNEAIAVLSIGIDFVIDNNQMEADFYEQLSIAYKGLENESEALKYKQKAEKLRQNK</sequence>
<dbReference type="Gene3D" id="1.25.40.10">
    <property type="entry name" value="Tetratricopeptide repeat domain"/>
    <property type="match status" value="2"/>
</dbReference>
<dbReference type="Proteomes" id="UP001597241">
    <property type="component" value="Unassembled WGS sequence"/>
</dbReference>
<name>A0ABW3WKN3_9FLAO</name>
<dbReference type="RefSeq" id="WP_386807909.1">
    <property type="nucleotide sequence ID" value="NZ_JBHTMV010000003.1"/>
</dbReference>
<keyword evidence="1" id="KW-0732">Signal</keyword>
<reference evidence="3" key="1">
    <citation type="journal article" date="2019" name="Int. J. Syst. Evol. Microbiol.">
        <title>The Global Catalogue of Microorganisms (GCM) 10K type strain sequencing project: providing services to taxonomists for standard genome sequencing and annotation.</title>
        <authorList>
            <consortium name="The Broad Institute Genomics Platform"/>
            <consortium name="The Broad Institute Genome Sequencing Center for Infectious Disease"/>
            <person name="Wu L."/>
            <person name="Ma J."/>
        </authorList>
    </citation>
    <scope>NUCLEOTIDE SEQUENCE [LARGE SCALE GENOMIC DNA]</scope>
    <source>
        <strain evidence="3">CCUG 62221</strain>
    </source>
</reference>
<evidence type="ECO:0000313" key="2">
    <source>
        <dbReference type="EMBL" id="MFD1292979.1"/>
    </source>
</evidence>
<gene>
    <name evidence="2" type="ORF">ACFQ5N_03930</name>
</gene>
<evidence type="ECO:0000256" key="1">
    <source>
        <dbReference type="SAM" id="SignalP"/>
    </source>
</evidence>
<keyword evidence="3" id="KW-1185">Reference proteome</keyword>
<comment type="caution">
    <text evidence="2">The sequence shown here is derived from an EMBL/GenBank/DDBJ whole genome shotgun (WGS) entry which is preliminary data.</text>
</comment>